<dbReference type="EMBL" id="JAYMYR010000004">
    <property type="protein sequence ID" value="KAK7369688.1"/>
    <property type="molecule type" value="Genomic_DNA"/>
</dbReference>
<dbReference type="InterPro" id="IPR036575">
    <property type="entry name" value="TFIIS_cen_dom_sf"/>
</dbReference>
<dbReference type="GO" id="GO:0003682">
    <property type="term" value="F:chromatin binding"/>
    <property type="evidence" value="ECO:0007669"/>
    <property type="project" value="InterPro"/>
</dbReference>
<protein>
    <recommendedName>
        <fullName evidence="6">BAH domain-containing protein</fullName>
    </recommendedName>
</protein>
<dbReference type="PANTHER" id="PTHR46871:SF1">
    <property type="entry name" value="BROMO-ADJACENT HOMOLOGY (BAH) DOMAIN-CONTAINING PROTEIN"/>
    <property type="match status" value="1"/>
</dbReference>
<dbReference type="InterPro" id="IPR043151">
    <property type="entry name" value="BAH_sf"/>
</dbReference>
<accession>A0AAN9NFT8</accession>
<comment type="caution">
    <text evidence="4">The sequence shown here is derived from an EMBL/GenBank/DDBJ whole genome shotgun (WGS) entry which is preliminary data.</text>
</comment>
<evidence type="ECO:0000256" key="1">
    <source>
        <dbReference type="SAM" id="MobiDB-lite"/>
    </source>
</evidence>
<evidence type="ECO:0000259" key="3">
    <source>
        <dbReference type="PROSITE" id="PS51321"/>
    </source>
</evidence>
<feature type="region of interest" description="Disordered" evidence="1">
    <location>
        <begin position="422"/>
        <end position="441"/>
    </location>
</feature>
<keyword evidence="5" id="KW-1185">Reference proteome</keyword>
<dbReference type="Proteomes" id="UP001374584">
    <property type="component" value="Unassembled WGS sequence"/>
</dbReference>
<feature type="region of interest" description="Disordered" evidence="1">
    <location>
        <begin position="351"/>
        <end position="377"/>
    </location>
</feature>
<sequence length="668" mass="76712">MHLKLVKNLEHSINKRSVRHSPFLTGSRQIARFIIRFKTHQQNPNSRVTVAVGVGMGNRRFTRVAISDEEDEAPPPPPPKQQSTASVSDENRSKQQRKRKRMKLQEEEEEEEEVEKESEKEKEEDKKKKRKIRDKQDGEEEEPPQEDAKPMGEPVRVSGKGRGRKKHFDSFEYDGNQYTLEDPILLTPEDKDQKPYVAIIKDITQSLNGSMMVTGQWFYRPEEAERKGGGSWQSRDTRELFYSFHRDDVPAESVMHKCVVHFVPIHKQLPNRKQHPGFIVQKVYDTVERKLWKLTDKDYEDNKQQEIDELVQKTLQRLGELLDIEPEEPVAEQEDLMKNKRILRKKSISPLDVSKEDETSRKSDQSLKPETPGSCANNASEHYRILVDFNALTGDTHRDKCLEKLLQSVQFMFNSDDSIKKEDKVNDNSDAINNGNNEKSSEVANECKDQAQQSSKSFVWPDVAVPAVVALEKASHDTFSSDYQKYNQKLRQLVFNLKNNAILARRLLNGELEPSKILNMTPNELKEGLTAEETNKKEPDESQQMQMTGARCRRCSECKVGLRDIIHAGHGDRYQLECIACGHSWFASRDEVSDLTIDASDSKRSVGTAPWATAKFEDVEKKLVSPRESEKNDIFKKTSEAYMPVFDAQKSFGKSRKDENGQASKQVD</sequence>
<name>A0AAN9NFT8_PHACN</name>
<proteinExistence type="predicted"/>
<feature type="compositionally biased region" description="Basic and acidic residues" evidence="1">
    <location>
        <begin position="353"/>
        <end position="367"/>
    </location>
</feature>
<dbReference type="PANTHER" id="PTHR46871">
    <property type="entry name" value="BROMO-ADJACENT HOMOLOGY (BAH) DOMAIN-CONTAINING PROTEIN"/>
    <property type="match status" value="1"/>
</dbReference>
<dbReference type="PROSITE" id="PS51321">
    <property type="entry name" value="TFIIS_CENTRAL"/>
    <property type="match status" value="1"/>
</dbReference>
<evidence type="ECO:0008006" key="6">
    <source>
        <dbReference type="Google" id="ProtNLM"/>
    </source>
</evidence>
<feature type="region of interest" description="Disordered" evidence="1">
    <location>
        <begin position="67"/>
        <end position="169"/>
    </location>
</feature>
<dbReference type="InterPro" id="IPR003618">
    <property type="entry name" value="TFIIS_cen_dom"/>
</dbReference>
<gene>
    <name evidence="4" type="ORF">VNO80_11731</name>
</gene>
<feature type="compositionally biased region" description="Low complexity" evidence="1">
    <location>
        <begin position="428"/>
        <end position="437"/>
    </location>
</feature>
<dbReference type="CDD" id="cd04713">
    <property type="entry name" value="BAH_plant_3"/>
    <property type="match status" value="1"/>
</dbReference>
<dbReference type="AlphaFoldDB" id="A0AAN9NFT8"/>
<evidence type="ECO:0000313" key="4">
    <source>
        <dbReference type="EMBL" id="KAK7369688.1"/>
    </source>
</evidence>
<dbReference type="Gene3D" id="2.30.30.490">
    <property type="match status" value="1"/>
</dbReference>
<feature type="compositionally biased region" description="Basic and acidic residues" evidence="1">
    <location>
        <begin position="117"/>
        <end position="126"/>
    </location>
</feature>
<dbReference type="SMART" id="SM00439">
    <property type="entry name" value="BAH"/>
    <property type="match status" value="1"/>
</dbReference>
<feature type="compositionally biased region" description="Acidic residues" evidence="1">
    <location>
        <begin position="106"/>
        <end position="116"/>
    </location>
</feature>
<evidence type="ECO:0000313" key="5">
    <source>
        <dbReference type="Proteomes" id="UP001374584"/>
    </source>
</evidence>
<organism evidence="4 5">
    <name type="scientific">Phaseolus coccineus</name>
    <name type="common">Scarlet runner bean</name>
    <name type="synonym">Phaseolus multiflorus</name>
    <dbReference type="NCBI Taxonomy" id="3886"/>
    <lineage>
        <taxon>Eukaryota</taxon>
        <taxon>Viridiplantae</taxon>
        <taxon>Streptophyta</taxon>
        <taxon>Embryophyta</taxon>
        <taxon>Tracheophyta</taxon>
        <taxon>Spermatophyta</taxon>
        <taxon>Magnoliopsida</taxon>
        <taxon>eudicotyledons</taxon>
        <taxon>Gunneridae</taxon>
        <taxon>Pentapetalae</taxon>
        <taxon>rosids</taxon>
        <taxon>fabids</taxon>
        <taxon>Fabales</taxon>
        <taxon>Fabaceae</taxon>
        <taxon>Papilionoideae</taxon>
        <taxon>50 kb inversion clade</taxon>
        <taxon>NPAAA clade</taxon>
        <taxon>indigoferoid/millettioid clade</taxon>
        <taxon>Phaseoleae</taxon>
        <taxon>Phaseolus</taxon>
    </lineage>
</organism>
<dbReference type="InterPro" id="IPR001025">
    <property type="entry name" value="BAH_dom"/>
</dbReference>
<dbReference type="SMART" id="SM00510">
    <property type="entry name" value="TFS2M"/>
    <property type="match status" value="1"/>
</dbReference>
<reference evidence="4 5" key="1">
    <citation type="submission" date="2024-01" db="EMBL/GenBank/DDBJ databases">
        <title>The genomes of 5 underutilized Papilionoideae crops provide insights into root nodulation and disease resistanc.</title>
        <authorList>
            <person name="Jiang F."/>
        </authorList>
    </citation>
    <scope>NUCLEOTIDE SEQUENCE [LARGE SCALE GENOMIC DNA]</scope>
    <source>
        <strain evidence="4">JINMINGXINNONG_FW02</strain>
        <tissue evidence="4">Leaves</tissue>
    </source>
</reference>
<dbReference type="Pfam" id="PF07500">
    <property type="entry name" value="TFIIS_M"/>
    <property type="match status" value="1"/>
</dbReference>
<feature type="domain" description="BAH" evidence="2">
    <location>
        <begin position="176"/>
        <end position="295"/>
    </location>
</feature>
<evidence type="ECO:0000259" key="2">
    <source>
        <dbReference type="PROSITE" id="PS51038"/>
    </source>
</evidence>
<dbReference type="Pfam" id="PF01426">
    <property type="entry name" value="BAH"/>
    <property type="match status" value="1"/>
</dbReference>
<dbReference type="SUPFAM" id="SSF46942">
    <property type="entry name" value="Elongation factor TFIIS domain 2"/>
    <property type="match status" value="1"/>
</dbReference>
<feature type="region of interest" description="Disordered" evidence="1">
    <location>
        <begin position="649"/>
        <end position="668"/>
    </location>
</feature>
<dbReference type="GO" id="GO:0006351">
    <property type="term" value="P:DNA-templated transcription"/>
    <property type="evidence" value="ECO:0007669"/>
    <property type="project" value="InterPro"/>
</dbReference>
<dbReference type="Gene3D" id="1.10.472.30">
    <property type="entry name" value="Transcription elongation factor S-II, central domain"/>
    <property type="match status" value="1"/>
</dbReference>
<feature type="domain" description="TFIIS central" evidence="3">
    <location>
        <begin position="397"/>
        <end position="553"/>
    </location>
</feature>
<dbReference type="PROSITE" id="PS51038">
    <property type="entry name" value="BAH"/>
    <property type="match status" value="1"/>
</dbReference>